<keyword evidence="3" id="KW-1185">Reference proteome</keyword>
<accession>A0A182F8D9</accession>
<sequence>MYDGHEGYPRFETYIRTLTSCMYENVRLVGSMDHINRLHRGNTVYFACYSGVPACLHDASTLVNRTIDDPLFVIPEEAQAAVFCALHKHGLSLPMNETIAWFEKQFLAESVDLNLINRYITSVGCSRNERILHYYLSLTNQNEPSLPITIALRNQIYLALIGGSSTARTAALNYLYEHYYTVAYLIPDMLPIIAELGNRINKQSDYELLDQIKEKYRGTMLATMVDAIENAKRKAEQNIAWIQRYSSPIRSWLVDEMYEGTTQEPPGDGAARL</sequence>
<protein>
    <recommendedName>
        <fullName evidence="1">ERAP1-like C-terminal domain-containing protein</fullName>
    </recommendedName>
</protein>
<dbReference type="Pfam" id="PF11838">
    <property type="entry name" value="ERAP1_C"/>
    <property type="match status" value="1"/>
</dbReference>
<feature type="domain" description="ERAP1-like C-terminal" evidence="1">
    <location>
        <begin position="5"/>
        <end position="216"/>
    </location>
</feature>
<name>A0A182F8D9_ANOAL</name>
<dbReference type="InterPro" id="IPR024571">
    <property type="entry name" value="ERAP1-like_C_dom"/>
</dbReference>
<dbReference type="AlphaFoldDB" id="A0A182F8D9"/>
<dbReference type="STRING" id="7167.A0A182F8D9"/>
<evidence type="ECO:0000313" key="2">
    <source>
        <dbReference type="EnsemblMetazoa" id="AALB002763-PA"/>
    </source>
</evidence>
<evidence type="ECO:0000313" key="3">
    <source>
        <dbReference type="Proteomes" id="UP000069272"/>
    </source>
</evidence>
<dbReference type="Gene3D" id="1.25.50.20">
    <property type="match status" value="1"/>
</dbReference>
<dbReference type="EnsemblMetazoa" id="AALB002763-RA">
    <property type="protein sequence ID" value="AALB002763-PA"/>
    <property type="gene ID" value="AALB002763"/>
</dbReference>
<dbReference type="VEuPathDB" id="VectorBase:AALB002763"/>
<dbReference type="Proteomes" id="UP000069272">
    <property type="component" value="Chromosome 2R"/>
</dbReference>
<organism evidence="2 3">
    <name type="scientific">Anopheles albimanus</name>
    <name type="common">New world malaria mosquito</name>
    <dbReference type="NCBI Taxonomy" id="7167"/>
    <lineage>
        <taxon>Eukaryota</taxon>
        <taxon>Metazoa</taxon>
        <taxon>Ecdysozoa</taxon>
        <taxon>Arthropoda</taxon>
        <taxon>Hexapoda</taxon>
        <taxon>Insecta</taxon>
        <taxon>Pterygota</taxon>
        <taxon>Neoptera</taxon>
        <taxon>Endopterygota</taxon>
        <taxon>Diptera</taxon>
        <taxon>Nematocera</taxon>
        <taxon>Culicoidea</taxon>
        <taxon>Culicidae</taxon>
        <taxon>Anophelinae</taxon>
        <taxon>Anopheles</taxon>
    </lineage>
</organism>
<dbReference type="VEuPathDB" id="VectorBase:AALB20_037358"/>
<proteinExistence type="predicted"/>
<reference evidence="2 3" key="1">
    <citation type="journal article" date="2017" name="G3 (Bethesda)">
        <title>The Physical Genome Mapping of Anopheles albimanus Corrected Scaffold Misassemblies and Identified Interarm Rearrangements in Genus Anopheles.</title>
        <authorList>
            <person name="Artemov G.N."/>
            <person name="Peery A.N."/>
            <person name="Jiang X."/>
            <person name="Tu Z."/>
            <person name="Stegniy V.N."/>
            <person name="Sharakhova M.V."/>
            <person name="Sharakhov I.V."/>
        </authorList>
    </citation>
    <scope>NUCLEOTIDE SEQUENCE [LARGE SCALE GENOMIC DNA]</scope>
    <source>
        <strain evidence="2 3">ALBI9_A</strain>
    </source>
</reference>
<evidence type="ECO:0000259" key="1">
    <source>
        <dbReference type="Pfam" id="PF11838"/>
    </source>
</evidence>
<reference evidence="2" key="2">
    <citation type="submission" date="2022-08" db="UniProtKB">
        <authorList>
            <consortium name="EnsemblMetazoa"/>
        </authorList>
    </citation>
    <scope>IDENTIFICATION</scope>
    <source>
        <strain evidence="2">STECLA/ALBI9_A</strain>
    </source>
</reference>